<gene>
    <name evidence="1" type="ORF">C7B43_00875</name>
</gene>
<dbReference type="AlphaFoldDB" id="A0A2T2XBI5"/>
<name>A0A2T2XBI5_9FIRM</name>
<comment type="caution">
    <text evidence="1">The sequence shown here is derived from an EMBL/GenBank/DDBJ whole genome shotgun (WGS) entry which is preliminary data.</text>
</comment>
<reference evidence="1 2" key="1">
    <citation type="journal article" date="2014" name="BMC Genomics">
        <title>Comparison of environmental and isolate Sulfobacillus genomes reveals diverse carbon, sulfur, nitrogen, and hydrogen metabolisms.</title>
        <authorList>
            <person name="Justice N.B."/>
            <person name="Norman A."/>
            <person name="Brown C.T."/>
            <person name="Singh A."/>
            <person name="Thomas B.C."/>
            <person name="Banfield J.F."/>
        </authorList>
    </citation>
    <scope>NUCLEOTIDE SEQUENCE [LARGE SCALE GENOMIC DNA]</scope>
    <source>
        <strain evidence="1">AMDSBA1</strain>
    </source>
</reference>
<sequence length="114" mass="13358">MDEESLRLDYWIDTRSDPQFPLWVIFKEIGHSPTECDQQPYARRSRQSVAELLKRVEELAPLASIAQEIKVSEKEVRAALWYAVWAVEHKKPPATWQSWNDRVDQAWGEGLFSD</sequence>
<organism evidence="1 2">
    <name type="scientific">Sulfobacillus benefaciens</name>
    <dbReference type="NCBI Taxonomy" id="453960"/>
    <lineage>
        <taxon>Bacteria</taxon>
        <taxon>Bacillati</taxon>
        <taxon>Bacillota</taxon>
        <taxon>Clostridia</taxon>
        <taxon>Eubacteriales</taxon>
        <taxon>Clostridiales Family XVII. Incertae Sedis</taxon>
        <taxon>Sulfobacillus</taxon>
    </lineage>
</organism>
<evidence type="ECO:0000313" key="2">
    <source>
        <dbReference type="Proteomes" id="UP000242699"/>
    </source>
</evidence>
<dbReference type="Proteomes" id="UP000242699">
    <property type="component" value="Unassembled WGS sequence"/>
</dbReference>
<protein>
    <submittedName>
        <fullName evidence="1">Uncharacterized protein</fullName>
    </submittedName>
</protein>
<accession>A0A2T2XBI5</accession>
<dbReference type="EMBL" id="PXYT01000001">
    <property type="protein sequence ID" value="PSR31806.1"/>
    <property type="molecule type" value="Genomic_DNA"/>
</dbReference>
<proteinExistence type="predicted"/>
<evidence type="ECO:0000313" key="1">
    <source>
        <dbReference type="EMBL" id="PSR31806.1"/>
    </source>
</evidence>